<dbReference type="EMBL" id="CP109441">
    <property type="protein sequence ID" value="WUV47831.1"/>
    <property type="molecule type" value="Genomic_DNA"/>
</dbReference>
<keyword evidence="5" id="KW-1185">Reference proteome</keyword>
<dbReference type="SMART" id="SM00422">
    <property type="entry name" value="HTH_MERR"/>
    <property type="match status" value="1"/>
</dbReference>
<dbReference type="InterPro" id="IPR009061">
    <property type="entry name" value="DNA-bd_dom_put_sf"/>
</dbReference>
<dbReference type="SUPFAM" id="SSF46955">
    <property type="entry name" value="Putative DNA-binding domain"/>
    <property type="match status" value="1"/>
</dbReference>
<name>A0ABZ1Z0A1_9NOCA</name>
<feature type="domain" description="HTH merR-type" evidence="3">
    <location>
        <begin position="6"/>
        <end position="74"/>
    </location>
</feature>
<organism evidence="4 5">
    <name type="scientific">Nocardia vinacea</name>
    <dbReference type="NCBI Taxonomy" id="96468"/>
    <lineage>
        <taxon>Bacteria</taxon>
        <taxon>Bacillati</taxon>
        <taxon>Actinomycetota</taxon>
        <taxon>Actinomycetes</taxon>
        <taxon>Mycobacteriales</taxon>
        <taxon>Nocardiaceae</taxon>
        <taxon>Nocardia</taxon>
    </lineage>
</organism>
<proteinExistence type="predicted"/>
<dbReference type="InterPro" id="IPR047057">
    <property type="entry name" value="MerR_fam"/>
</dbReference>
<evidence type="ECO:0000259" key="3">
    <source>
        <dbReference type="PROSITE" id="PS50937"/>
    </source>
</evidence>
<evidence type="ECO:0000256" key="2">
    <source>
        <dbReference type="SAM" id="MobiDB-lite"/>
    </source>
</evidence>
<protein>
    <submittedName>
        <fullName evidence="4">MerR family transcriptional regulator</fullName>
    </submittedName>
</protein>
<gene>
    <name evidence="4" type="ORF">OG563_06260</name>
</gene>
<evidence type="ECO:0000313" key="4">
    <source>
        <dbReference type="EMBL" id="WUV47831.1"/>
    </source>
</evidence>
<evidence type="ECO:0000313" key="5">
    <source>
        <dbReference type="Proteomes" id="UP001432062"/>
    </source>
</evidence>
<dbReference type="Gene3D" id="1.10.1660.10">
    <property type="match status" value="1"/>
</dbReference>
<sequence>MAVESEYTIDELARAADTTVRSVRVYHERGLLPSPDVRGRIGYYGSDHLNRLQTISRLLSRGMKLNGIRELLEAWDRGDGLAEVLGVNDQPVSEPTTVAAPGSPRAQRNQAPPELPEYVQQALAASGDPHEAYRVTNPRCGDLTTRLVDAGISARDAFELVERLRADCNQIADQYATQLFYFLAGQTYEQSGRTPKDRAKLESDLAIARLIATRATSELIDQAFARHSELPSA</sequence>
<dbReference type="InterPro" id="IPR000551">
    <property type="entry name" value="MerR-type_HTH_dom"/>
</dbReference>
<dbReference type="Proteomes" id="UP001432062">
    <property type="component" value="Chromosome"/>
</dbReference>
<dbReference type="PROSITE" id="PS50937">
    <property type="entry name" value="HTH_MERR_2"/>
    <property type="match status" value="1"/>
</dbReference>
<dbReference type="Pfam" id="PF13411">
    <property type="entry name" value="MerR_1"/>
    <property type="match status" value="1"/>
</dbReference>
<accession>A0ABZ1Z0A1</accession>
<feature type="region of interest" description="Disordered" evidence="2">
    <location>
        <begin position="92"/>
        <end position="112"/>
    </location>
</feature>
<keyword evidence="1" id="KW-0238">DNA-binding</keyword>
<dbReference type="PANTHER" id="PTHR30204:SF93">
    <property type="entry name" value="HTH MERR-TYPE DOMAIN-CONTAINING PROTEIN"/>
    <property type="match status" value="1"/>
</dbReference>
<dbReference type="PANTHER" id="PTHR30204">
    <property type="entry name" value="REDOX-CYCLING DRUG-SENSING TRANSCRIPTIONAL ACTIVATOR SOXR"/>
    <property type="match status" value="1"/>
</dbReference>
<evidence type="ECO:0000256" key="1">
    <source>
        <dbReference type="ARBA" id="ARBA00023125"/>
    </source>
</evidence>
<reference evidence="4" key="1">
    <citation type="submission" date="2022-10" db="EMBL/GenBank/DDBJ databases">
        <title>The complete genomes of actinobacterial strains from the NBC collection.</title>
        <authorList>
            <person name="Joergensen T.S."/>
            <person name="Alvarez Arevalo M."/>
            <person name="Sterndorff E.B."/>
            <person name="Faurdal D."/>
            <person name="Vuksanovic O."/>
            <person name="Mourched A.-S."/>
            <person name="Charusanti P."/>
            <person name="Shaw S."/>
            <person name="Blin K."/>
            <person name="Weber T."/>
        </authorList>
    </citation>
    <scope>NUCLEOTIDE SEQUENCE</scope>
    <source>
        <strain evidence="4">NBC_01482</strain>
    </source>
</reference>
<dbReference type="RefSeq" id="WP_329412038.1">
    <property type="nucleotide sequence ID" value="NZ_CP109441.1"/>
</dbReference>